<dbReference type="PRINTS" id="PR00625">
    <property type="entry name" value="JDOMAIN"/>
</dbReference>
<dbReference type="Gene3D" id="1.10.287.110">
    <property type="entry name" value="DnaJ domain"/>
    <property type="match status" value="1"/>
</dbReference>
<protein>
    <submittedName>
        <fullName evidence="6">Chaperone protein dnaJ 13</fullName>
    </submittedName>
</protein>
<dbReference type="PANTHER" id="PTHR44914">
    <property type="entry name" value="CHAPERONE PROTEIN DNAJ 13"/>
    <property type="match status" value="1"/>
</dbReference>
<gene>
    <name evidence="6" type="primary">ATJ13</name>
    <name evidence="6" type="ORF">KSP39_PZI022930</name>
</gene>
<evidence type="ECO:0000256" key="1">
    <source>
        <dbReference type="ARBA" id="ARBA00004370"/>
    </source>
</evidence>
<dbReference type="SUPFAM" id="SSF46565">
    <property type="entry name" value="Chaperone J-domain"/>
    <property type="match status" value="1"/>
</dbReference>
<dbReference type="GO" id="GO:0016020">
    <property type="term" value="C:membrane"/>
    <property type="evidence" value="ECO:0007669"/>
    <property type="project" value="UniProtKB-SubCell"/>
</dbReference>
<proteinExistence type="predicted"/>
<feature type="domain" description="J" evidence="5">
    <location>
        <begin position="13"/>
        <end position="81"/>
    </location>
</feature>
<dbReference type="SMART" id="SM00271">
    <property type="entry name" value="DnaJ"/>
    <property type="match status" value="1"/>
</dbReference>
<keyword evidence="4" id="KW-0175">Coiled coil</keyword>
<evidence type="ECO:0000256" key="3">
    <source>
        <dbReference type="ARBA" id="ARBA00023186"/>
    </source>
</evidence>
<dbReference type="InterPro" id="IPR018253">
    <property type="entry name" value="DnaJ_domain_CS"/>
</dbReference>
<keyword evidence="7" id="KW-1185">Reference proteome</keyword>
<comment type="subcellular location">
    <subcellularLocation>
        <location evidence="1">Membrane</location>
    </subcellularLocation>
</comment>
<evidence type="ECO:0000256" key="4">
    <source>
        <dbReference type="SAM" id="Coils"/>
    </source>
</evidence>
<feature type="coiled-coil region" evidence="4">
    <location>
        <begin position="401"/>
        <end position="435"/>
    </location>
</feature>
<dbReference type="AlphaFoldDB" id="A0AAP0FUP1"/>
<evidence type="ECO:0000313" key="6">
    <source>
        <dbReference type="EMBL" id="KAK8916217.1"/>
    </source>
</evidence>
<sequence length="541" mass="60113">MSGIESPEKPNRDLYAILNLSPEASDEEIRKAYRQWAQVYHPDKYQDLQMKDVATENFQRIRDAYEILSDEHKREIYDIYGMEGLKSGFELGERLNKPEEIKEVLERLRRQKEEEKILANSRPTGLLLANLSLPQYLEGGGIVRGMVMFSELESQLSKRNSMSVGGNLSVTGESGTGSASALLRHQISSVASIEFMASAGLRALLGVQTSRQLSQHSMATSGIAISLRDGSVNLSNAWTRQLSETTVGNIQLVLGVESAISVGWQKKDEKTSASGELKFGTTSLGASAHYTHHFSTNSHGRVAGRIGSTALEFEIGGGRRISEFSTVRLLYTIGIQGISWRFELHRGGQKLIIPVLLSNGFNTLFATSALVVPSSLYFLLKKYVFKPYHRKREQQKLLDKMAKSSIQVREARKEAEKAQTLLETVSNRKKNKQREKGGLVISKAVYGNLKEMGTSGELRDELNAEVVSQVLDVTVPLNFLVTDSGKLKLHAGIKKSGIMGFCDPCPGTLKHLLVEYTFRGNNYQEVVGDMEELLIPKHNQM</sequence>
<dbReference type="CDD" id="cd06257">
    <property type="entry name" value="DnaJ"/>
    <property type="match status" value="1"/>
</dbReference>
<dbReference type="GO" id="GO:0005783">
    <property type="term" value="C:endoplasmic reticulum"/>
    <property type="evidence" value="ECO:0007669"/>
    <property type="project" value="UniProtKB-ARBA"/>
</dbReference>
<dbReference type="Pfam" id="PF22774">
    <property type="entry name" value="DNAJC11_beta-barrel"/>
    <property type="match status" value="1"/>
</dbReference>
<keyword evidence="3" id="KW-0143">Chaperone</keyword>
<reference evidence="6 7" key="1">
    <citation type="journal article" date="2022" name="Nat. Plants">
        <title>Genomes of leafy and leafless Platanthera orchids illuminate the evolution of mycoheterotrophy.</title>
        <authorList>
            <person name="Li M.H."/>
            <person name="Liu K.W."/>
            <person name="Li Z."/>
            <person name="Lu H.C."/>
            <person name="Ye Q.L."/>
            <person name="Zhang D."/>
            <person name="Wang J.Y."/>
            <person name="Li Y.F."/>
            <person name="Zhong Z.M."/>
            <person name="Liu X."/>
            <person name="Yu X."/>
            <person name="Liu D.K."/>
            <person name="Tu X.D."/>
            <person name="Liu B."/>
            <person name="Hao Y."/>
            <person name="Liao X.Y."/>
            <person name="Jiang Y.T."/>
            <person name="Sun W.H."/>
            <person name="Chen J."/>
            <person name="Chen Y.Q."/>
            <person name="Ai Y."/>
            <person name="Zhai J.W."/>
            <person name="Wu S.S."/>
            <person name="Zhou Z."/>
            <person name="Hsiao Y.Y."/>
            <person name="Wu W.L."/>
            <person name="Chen Y.Y."/>
            <person name="Lin Y.F."/>
            <person name="Hsu J.L."/>
            <person name="Li C.Y."/>
            <person name="Wang Z.W."/>
            <person name="Zhao X."/>
            <person name="Zhong W.Y."/>
            <person name="Ma X.K."/>
            <person name="Ma L."/>
            <person name="Huang J."/>
            <person name="Chen G.Z."/>
            <person name="Huang M.Z."/>
            <person name="Huang L."/>
            <person name="Peng D.H."/>
            <person name="Luo Y.B."/>
            <person name="Zou S.Q."/>
            <person name="Chen S.P."/>
            <person name="Lan S."/>
            <person name="Tsai W.C."/>
            <person name="Van de Peer Y."/>
            <person name="Liu Z.J."/>
        </authorList>
    </citation>
    <scope>NUCLEOTIDE SEQUENCE [LARGE SCALE GENOMIC DNA]</scope>
    <source>
        <strain evidence="6">Lor287</strain>
    </source>
</reference>
<dbReference type="PANTHER" id="PTHR44914:SF1">
    <property type="entry name" value="CHAPERONE PROTEIN DNAJ 13"/>
    <property type="match status" value="1"/>
</dbReference>
<dbReference type="PROSITE" id="PS00636">
    <property type="entry name" value="DNAJ_1"/>
    <property type="match status" value="1"/>
</dbReference>
<dbReference type="InterPro" id="IPR001623">
    <property type="entry name" value="DnaJ_domain"/>
</dbReference>
<dbReference type="InterPro" id="IPR055225">
    <property type="entry name" value="DNAJC11-like_beta-barrel"/>
</dbReference>
<keyword evidence="2" id="KW-0472">Membrane</keyword>
<dbReference type="EMBL" id="JBBWWQ010000020">
    <property type="protein sequence ID" value="KAK8916217.1"/>
    <property type="molecule type" value="Genomic_DNA"/>
</dbReference>
<dbReference type="InterPro" id="IPR042162">
    <property type="entry name" value="AtJ13"/>
</dbReference>
<dbReference type="InterPro" id="IPR024586">
    <property type="entry name" value="DnaJ-like_C11_C"/>
</dbReference>
<dbReference type="Proteomes" id="UP001418222">
    <property type="component" value="Unassembled WGS sequence"/>
</dbReference>
<dbReference type="Pfam" id="PF11875">
    <property type="entry name" value="DnaJ-like_C11_C"/>
    <property type="match status" value="1"/>
</dbReference>
<evidence type="ECO:0000259" key="5">
    <source>
        <dbReference type="PROSITE" id="PS50076"/>
    </source>
</evidence>
<organism evidence="6 7">
    <name type="scientific">Platanthera zijinensis</name>
    <dbReference type="NCBI Taxonomy" id="2320716"/>
    <lineage>
        <taxon>Eukaryota</taxon>
        <taxon>Viridiplantae</taxon>
        <taxon>Streptophyta</taxon>
        <taxon>Embryophyta</taxon>
        <taxon>Tracheophyta</taxon>
        <taxon>Spermatophyta</taxon>
        <taxon>Magnoliopsida</taxon>
        <taxon>Liliopsida</taxon>
        <taxon>Asparagales</taxon>
        <taxon>Orchidaceae</taxon>
        <taxon>Orchidoideae</taxon>
        <taxon>Orchideae</taxon>
        <taxon>Orchidinae</taxon>
        <taxon>Platanthera</taxon>
    </lineage>
</organism>
<comment type="caution">
    <text evidence="6">The sequence shown here is derived from an EMBL/GenBank/DDBJ whole genome shotgun (WGS) entry which is preliminary data.</text>
</comment>
<name>A0AAP0FUP1_9ASPA</name>
<dbReference type="PROSITE" id="PS50076">
    <property type="entry name" value="DNAJ_2"/>
    <property type="match status" value="1"/>
</dbReference>
<dbReference type="Pfam" id="PF00226">
    <property type="entry name" value="DnaJ"/>
    <property type="match status" value="1"/>
</dbReference>
<accession>A0AAP0FUP1</accession>
<evidence type="ECO:0000313" key="7">
    <source>
        <dbReference type="Proteomes" id="UP001418222"/>
    </source>
</evidence>
<evidence type="ECO:0000256" key="2">
    <source>
        <dbReference type="ARBA" id="ARBA00023136"/>
    </source>
</evidence>
<dbReference type="InterPro" id="IPR036869">
    <property type="entry name" value="J_dom_sf"/>
</dbReference>